<proteinExistence type="predicted"/>
<dbReference type="GO" id="GO:0005886">
    <property type="term" value="C:plasma membrane"/>
    <property type="evidence" value="ECO:0007669"/>
    <property type="project" value="UniProtKB-SubCell"/>
</dbReference>
<dbReference type="Pfam" id="PF13396">
    <property type="entry name" value="PLDc_N"/>
    <property type="match status" value="1"/>
</dbReference>
<name>A0A329MJ53_9BACL</name>
<dbReference type="InterPro" id="IPR027379">
    <property type="entry name" value="CLS_N"/>
</dbReference>
<protein>
    <submittedName>
        <fullName evidence="8">Transcriptional regulator</fullName>
    </submittedName>
</protein>
<evidence type="ECO:0000313" key="8">
    <source>
        <dbReference type="EMBL" id="RAV17677.1"/>
    </source>
</evidence>
<organism evidence="8 9">
    <name type="scientific">Paenibacillus contaminans</name>
    <dbReference type="NCBI Taxonomy" id="450362"/>
    <lineage>
        <taxon>Bacteria</taxon>
        <taxon>Bacillati</taxon>
        <taxon>Bacillota</taxon>
        <taxon>Bacilli</taxon>
        <taxon>Bacillales</taxon>
        <taxon>Paenibacillaceae</taxon>
        <taxon>Paenibacillus</taxon>
    </lineage>
</organism>
<reference evidence="8 9" key="1">
    <citation type="journal article" date="2009" name="Int. J. Syst. Evol. Microbiol.">
        <title>Paenibacillus contaminans sp. nov., isolated from a contaminated laboratory plate.</title>
        <authorList>
            <person name="Chou J.H."/>
            <person name="Lee J.H."/>
            <person name="Lin M.C."/>
            <person name="Chang P.S."/>
            <person name="Arun A.B."/>
            <person name="Young C.C."/>
            <person name="Chen W.M."/>
        </authorList>
    </citation>
    <scope>NUCLEOTIDE SEQUENCE [LARGE SCALE GENOMIC DNA]</scope>
    <source>
        <strain evidence="8 9">CKOBP-6</strain>
    </source>
</reference>
<feature type="transmembrane region" description="Helical" evidence="6">
    <location>
        <begin position="6"/>
        <end position="26"/>
    </location>
</feature>
<evidence type="ECO:0000256" key="3">
    <source>
        <dbReference type="ARBA" id="ARBA00022692"/>
    </source>
</evidence>
<dbReference type="OrthoDB" id="3243324at2"/>
<keyword evidence="4 6" id="KW-1133">Transmembrane helix</keyword>
<evidence type="ECO:0000256" key="5">
    <source>
        <dbReference type="ARBA" id="ARBA00023136"/>
    </source>
</evidence>
<dbReference type="EMBL" id="QMFB01000018">
    <property type="protein sequence ID" value="RAV17677.1"/>
    <property type="molecule type" value="Genomic_DNA"/>
</dbReference>
<comment type="caution">
    <text evidence="8">The sequence shown here is derived from an EMBL/GenBank/DDBJ whole genome shotgun (WGS) entry which is preliminary data.</text>
</comment>
<evidence type="ECO:0000256" key="1">
    <source>
        <dbReference type="ARBA" id="ARBA00004651"/>
    </source>
</evidence>
<keyword evidence="9" id="KW-1185">Reference proteome</keyword>
<gene>
    <name evidence="8" type="ORF">DQG23_26470</name>
</gene>
<feature type="transmembrane region" description="Helical" evidence="6">
    <location>
        <begin position="38"/>
        <end position="58"/>
    </location>
</feature>
<dbReference type="RefSeq" id="WP_113034042.1">
    <property type="nucleotide sequence ID" value="NZ_QMFB01000018.1"/>
</dbReference>
<evidence type="ECO:0000256" key="6">
    <source>
        <dbReference type="SAM" id="Phobius"/>
    </source>
</evidence>
<dbReference type="AlphaFoldDB" id="A0A329MJ53"/>
<dbReference type="Proteomes" id="UP000250369">
    <property type="component" value="Unassembled WGS sequence"/>
</dbReference>
<comment type="subcellular location">
    <subcellularLocation>
        <location evidence="1">Cell membrane</location>
        <topology evidence="1">Multi-pass membrane protein</topology>
    </subcellularLocation>
</comment>
<evidence type="ECO:0000256" key="4">
    <source>
        <dbReference type="ARBA" id="ARBA00022989"/>
    </source>
</evidence>
<evidence type="ECO:0000313" key="9">
    <source>
        <dbReference type="Proteomes" id="UP000250369"/>
    </source>
</evidence>
<evidence type="ECO:0000259" key="7">
    <source>
        <dbReference type="Pfam" id="PF13396"/>
    </source>
</evidence>
<feature type="domain" description="Cardiolipin synthase N-terminal" evidence="7">
    <location>
        <begin position="18"/>
        <end position="60"/>
    </location>
</feature>
<evidence type="ECO:0000256" key="2">
    <source>
        <dbReference type="ARBA" id="ARBA00022475"/>
    </source>
</evidence>
<accession>A0A329MJ53</accession>
<sequence>MDSINWGLIAPLLVIQFILMVTALVSCVRAERTNGPKWMWALIILFISLIGPVLYFTVGRRND</sequence>
<keyword evidence="5 6" id="KW-0472">Membrane</keyword>
<keyword evidence="3 6" id="KW-0812">Transmembrane</keyword>
<keyword evidence="2" id="KW-1003">Cell membrane</keyword>